<dbReference type="eggNOG" id="ENOG50305QZ">
    <property type="taxonomic scope" value="Bacteria"/>
</dbReference>
<dbReference type="Gene3D" id="3.40.50.2300">
    <property type="match status" value="1"/>
</dbReference>
<gene>
    <name evidence="1" type="ORF">RradSPS_2414</name>
    <name evidence="2" type="ORF">SIL72_13820</name>
</gene>
<dbReference type="AlphaFoldDB" id="A0A023X5F7"/>
<dbReference type="EMBL" id="CP007514">
    <property type="protein sequence ID" value="AHY47697.1"/>
    <property type="molecule type" value="Genomic_DNA"/>
</dbReference>
<accession>A0A023X5F7</accession>
<evidence type="ECO:0000313" key="2">
    <source>
        <dbReference type="EMBL" id="MDX5895100.1"/>
    </source>
</evidence>
<evidence type="ECO:0000313" key="3">
    <source>
        <dbReference type="Proteomes" id="UP000025229"/>
    </source>
</evidence>
<reference evidence="1 3" key="1">
    <citation type="submission" date="2014-03" db="EMBL/GenBank/DDBJ databases">
        <title>Complete genome sequence of the Radio-Resistant Rubrobacter radiotolerans RSPS-4.</title>
        <authorList>
            <person name="Egas C.C."/>
            <person name="Barroso C.C."/>
            <person name="Froufe H.J.C."/>
            <person name="Pacheco J.J."/>
            <person name="Albuquerque L.L."/>
            <person name="da Costa M.M.S."/>
        </authorList>
    </citation>
    <scope>NUCLEOTIDE SEQUENCE [LARGE SCALE GENOMIC DNA]</scope>
    <source>
        <strain evidence="1 3">RSPS-4</strain>
    </source>
</reference>
<dbReference type="Proteomes" id="UP000025229">
    <property type="component" value="Chromosome"/>
</dbReference>
<dbReference type="KEGG" id="rrd:RradSPS_2414"/>
<evidence type="ECO:0000313" key="1">
    <source>
        <dbReference type="EMBL" id="AHY47697.1"/>
    </source>
</evidence>
<sequence>MRRSEAETGGPGGLVYAAVEDLLFRSRISEAAASLGIEARFPRSPKKLREALRAERPDLLVLDLNSQRFEPLALLGDLAADRELREVPTLGYLSHVQKDLAVSAREAGCDRIVARSAFVGGLPEILLPKGDRKAGKTGGEGGPDDLL</sequence>
<dbReference type="SUPFAM" id="SSF52172">
    <property type="entry name" value="CheY-like"/>
    <property type="match status" value="1"/>
</dbReference>
<name>A0A023X5F7_RUBRA</name>
<organism evidence="1 3">
    <name type="scientific">Rubrobacter radiotolerans</name>
    <name type="common">Arthrobacter radiotolerans</name>
    <dbReference type="NCBI Taxonomy" id="42256"/>
    <lineage>
        <taxon>Bacteria</taxon>
        <taxon>Bacillati</taxon>
        <taxon>Actinomycetota</taxon>
        <taxon>Rubrobacteria</taxon>
        <taxon>Rubrobacterales</taxon>
        <taxon>Rubrobacteraceae</taxon>
        <taxon>Rubrobacter</taxon>
    </lineage>
</organism>
<dbReference type="EMBL" id="JAWXXX010000001">
    <property type="protein sequence ID" value="MDX5895100.1"/>
    <property type="molecule type" value="Genomic_DNA"/>
</dbReference>
<dbReference type="HOGENOM" id="CLU_148030_0_0_11"/>
<dbReference type="RefSeq" id="WP_143534037.1">
    <property type="nucleotide sequence ID" value="NZ_CP007514.1"/>
</dbReference>
<dbReference type="OrthoDB" id="5244590at2"/>
<reference evidence="2" key="2">
    <citation type="submission" date="2023-11" db="EMBL/GenBank/DDBJ databases">
        <title>MicrobeMod: A computational toolkit for identifying prokaryotic methylation and restriction-modification with nanopore sequencing.</title>
        <authorList>
            <person name="Crits-Christoph A."/>
            <person name="Kang S.C."/>
            <person name="Lee H."/>
            <person name="Ostrov N."/>
        </authorList>
    </citation>
    <scope>NUCLEOTIDE SEQUENCE</scope>
    <source>
        <strain evidence="2">ATCC 51242</strain>
    </source>
</reference>
<dbReference type="Proteomes" id="UP001281130">
    <property type="component" value="Unassembled WGS sequence"/>
</dbReference>
<protein>
    <submittedName>
        <fullName evidence="1">Response regulator receiver domain</fullName>
    </submittedName>
</protein>
<dbReference type="InterPro" id="IPR011006">
    <property type="entry name" value="CheY-like_superfamily"/>
</dbReference>
<proteinExistence type="predicted"/>
<dbReference type="STRING" id="42256.RradSPS_2414"/>
<keyword evidence="3" id="KW-1185">Reference proteome</keyword>